<comment type="caution">
    <text evidence="3">The sequence shown here is derived from an EMBL/GenBank/DDBJ whole genome shotgun (WGS) entry which is preliminary data.</text>
</comment>
<keyword evidence="1" id="KW-0812">Transmembrane</keyword>
<sequence>MRRLKSQLARLWATISFTITGLLLNANEVFAADSATDPFAKTQTDATNLTTKIQNWSVIIIVLVVVATAVGYALGGKQVKKWVRSYWWGILIAVVVIFGAGQFIAWYMQYLNLK</sequence>
<feature type="signal peptide" evidence="2">
    <location>
        <begin position="1"/>
        <end position="31"/>
    </location>
</feature>
<evidence type="ECO:0000256" key="1">
    <source>
        <dbReference type="SAM" id="Phobius"/>
    </source>
</evidence>
<dbReference type="Pfam" id="PF04956">
    <property type="entry name" value="TrbC"/>
    <property type="match status" value="1"/>
</dbReference>
<protein>
    <submittedName>
        <fullName evidence="3">TrbC/VirB2 family protein</fullName>
    </submittedName>
</protein>
<proteinExistence type="predicted"/>
<dbReference type="RefSeq" id="WP_278229187.1">
    <property type="nucleotide sequence ID" value="NZ_JAOWLY010000010.1"/>
</dbReference>
<gene>
    <name evidence="3" type="ORF">OGZ51_10475</name>
</gene>
<reference evidence="3" key="1">
    <citation type="submission" date="2022-10" db="EMBL/GenBank/DDBJ databases">
        <authorList>
            <person name="Turner M.S."/>
            <person name="Huang W."/>
        </authorList>
    </citation>
    <scope>NUCLEOTIDE SEQUENCE</scope>
    <source>
        <strain evidence="3">3</strain>
    </source>
</reference>
<organism evidence="3 4">
    <name type="scientific">Lactococcus lactis</name>
    <dbReference type="NCBI Taxonomy" id="1358"/>
    <lineage>
        <taxon>Bacteria</taxon>
        <taxon>Bacillati</taxon>
        <taxon>Bacillota</taxon>
        <taxon>Bacilli</taxon>
        <taxon>Lactobacillales</taxon>
        <taxon>Streptococcaceae</taxon>
        <taxon>Lactococcus</taxon>
    </lineage>
</organism>
<dbReference type="EMBL" id="JAOWLY010000010">
    <property type="protein sequence ID" value="MDG4984570.1"/>
    <property type="molecule type" value="Genomic_DNA"/>
</dbReference>
<dbReference type="AlphaFoldDB" id="A0A9X4NI66"/>
<evidence type="ECO:0000256" key="2">
    <source>
        <dbReference type="SAM" id="SignalP"/>
    </source>
</evidence>
<feature type="transmembrane region" description="Helical" evidence="1">
    <location>
        <begin position="86"/>
        <end position="108"/>
    </location>
</feature>
<reference evidence="3" key="2">
    <citation type="journal article" date="2023" name="Food Microbiol.">
        <title>Evaluation of the fermentation potential of lactic acid bacteria isolated from herbs, fruits and vegetables as starter cultures in nut-based milk alternatives.</title>
        <authorList>
            <person name="Huang W."/>
            <person name="Dong A."/>
            <person name="Pham H.T."/>
            <person name="Zhou C."/>
            <person name="Huo Z."/>
            <person name="Watjen A.P."/>
            <person name="Prakash S."/>
            <person name="Bang-Berthelsen C.H."/>
            <person name="Turner M.S."/>
        </authorList>
    </citation>
    <scope>NUCLEOTIDE SEQUENCE</scope>
    <source>
        <strain evidence="3">3</strain>
    </source>
</reference>
<feature type="chain" id="PRO_5040935989" evidence="2">
    <location>
        <begin position="32"/>
        <end position="114"/>
    </location>
</feature>
<dbReference type="Proteomes" id="UP001152614">
    <property type="component" value="Unassembled WGS sequence"/>
</dbReference>
<name>A0A9X4NI66_9LACT</name>
<feature type="transmembrane region" description="Helical" evidence="1">
    <location>
        <begin position="55"/>
        <end position="74"/>
    </location>
</feature>
<keyword evidence="2" id="KW-0732">Signal</keyword>
<dbReference type="InterPro" id="IPR007039">
    <property type="entry name" value="TrbC/VirB2"/>
</dbReference>
<evidence type="ECO:0000313" key="3">
    <source>
        <dbReference type="EMBL" id="MDG4984570.1"/>
    </source>
</evidence>
<keyword evidence="1" id="KW-1133">Transmembrane helix</keyword>
<accession>A0A9X4NI66</accession>
<evidence type="ECO:0000313" key="4">
    <source>
        <dbReference type="Proteomes" id="UP001152614"/>
    </source>
</evidence>
<keyword evidence="1" id="KW-0472">Membrane</keyword>